<reference evidence="1" key="1">
    <citation type="submission" date="2023-07" db="EMBL/GenBank/DDBJ databases">
        <title>The genome sequence of Rhodocytophaga aerolata KACC 12507.</title>
        <authorList>
            <person name="Zhang X."/>
        </authorList>
    </citation>
    <scope>NUCLEOTIDE SEQUENCE</scope>
    <source>
        <strain evidence="1">KACC 12507</strain>
    </source>
</reference>
<evidence type="ECO:0000313" key="1">
    <source>
        <dbReference type="EMBL" id="MDO1449821.1"/>
    </source>
</evidence>
<evidence type="ECO:0000313" key="2">
    <source>
        <dbReference type="Proteomes" id="UP001168528"/>
    </source>
</evidence>
<organism evidence="1 2">
    <name type="scientific">Rhodocytophaga aerolata</name>
    <dbReference type="NCBI Taxonomy" id="455078"/>
    <lineage>
        <taxon>Bacteria</taxon>
        <taxon>Pseudomonadati</taxon>
        <taxon>Bacteroidota</taxon>
        <taxon>Cytophagia</taxon>
        <taxon>Cytophagales</taxon>
        <taxon>Rhodocytophagaceae</taxon>
        <taxon>Rhodocytophaga</taxon>
    </lineage>
</organism>
<dbReference type="EMBL" id="JAUKPO010000022">
    <property type="protein sequence ID" value="MDO1449821.1"/>
    <property type="molecule type" value="Genomic_DNA"/>
</dbReference>
<sequence>MKENTVSELLKSSHQELEMLLSEISLEVTMEKALAAPKIFQLRQTLGEKDLLKLLCFILKAFVDSLKIKERLSYAEIIETAGLILEKYTHESIKDIILAFKEAKLSGRKFYGSLSIGVIFEILGEYFLRKAKYLEARQADLRMQEASNEAAWLSRMPDYMRQKYAKLLPENHPNRQALRLKLTIDKKIRLPDIEEGPAT</sequence>
<proteinExistence type="predicted"/>
<keyword evidence="2" id="KW-1185">Reference proteome</keyword>
<gene>
    <name evidence="1" type="ORF">Q0590_26315</name>
</gene>
<name>A0ABT8RCI9_9BACT</name>
<protein>
    <submittedName>
        <fullName evidence="1">Uncharacterized protein</fullName>
    </submittedName>
</protein>
<dbReference type="RefSeq" id="WP_302040624.1">
    <property type="nucleotide sequence ID" value="NZ_JAUKPO010000022.1"/>
</dbReference>
<dbReference type="Proteomes" id="UP001168528">
    <property type="component" value="Unassembled WGS sequence"/>
</dbReference>
<comment type="caution">
    <text evidence="1">The sequence shown here is derived from an EMBL/GenBank/DDBJ whole genome shotgun (WGS) entry which is preliminary data.</text>
</comment>
<accession>A0ABT8RCI9</accession>